<dbReference type="EMBL" id="PYSW02000012">
    <property type="protein sequence ID" value="KAG2387797.1"/>
    <property type="molecule type" value="Genomic_DNA"/>
</dbReference>
<dbReference type="EMBL" id="PYSW02000075">
    <property type="protein sequence ID" value="KAG2370875.1"/>
    <property type="molecule type" value="Genomic_DNA"/>
</dbReference>
<feature type="compositionally biased region" description="Basic residues" evidence="1">
    <location>
        <begin position="175"/>
        <end position="186"/>
    </location>
</feature>
<feature type="compositionally biased region" description="Low complexity" evidence="1">
    <location>
        <begin position="293"/>
        <end position="302"/>
    </location>
</feature>
<feature type="compositionally biased region" description="Basic and acidic residues" evidence="1">
    <location>
        <begin position="194"/>
        <end position="221"/>
    </location>
</feature>
<dbReference type="CDD" id="cd22249">
    <property type="entry name" value="UDM1_RNF168_RNF169-like"/>
    <property type="match status" value="1"/>
</dbReference>
<feature type="region of interest" description="Disordered" evidence="1">
    <location>
        <begin position="127"/>
        <end position="221"/>
    </location>
</feature>
<evidence type="ECO:0000313" key="2">
    <source>
        <dbReference type="EMBL" id="KAG2370875.1"/>
    </source>
</evidence>
<evidence type="ECO:0000313" key="3">
    <source>
        <dbReference type="EMBL" id="KAG2387797.1"/>
    </source>
</evidence>
<gene>
    <name evidence="3" type="ORF">C9374_001391</name>
    <name evidence="2" type="ORF">C9374_013750</name>
</gene>
<dbReference type="Proteomes" id="UP000816034">
    <property type="component" value="Unassembled WGS sequence"/>
</dbReference>
<feature type="compositionally biased region" description="Polar residues" evidence="1">
    <location>
        <begin position="138"/>
        <end position="148"/>
    </location>
</feature>
<feature type="compositionally biased region" description="Polar residues" evidence="1">
    <location>
        <begin position="272"/>
        <end position="292"/>
    </location>
</feature>
<feature type="compositionally biased region" description="Basic and acidic residues" evidence="1">
    <location>
        <begin position="238"/>
        <end position="250"/>
    </location>
</feature>
<name>A0AA88GVK4_NAELO</name>
<feature type="compositionally biased region" description="Basic and acidic residues" evidence="1">
    <location>
        <begin position="262"/>
        <end position="271"/>
    </location>
</feature>
<comment type="caution">
    <text evidence="3">The sequence shown here is derived from an EMBL/GenBank/DDBJ whole genome shotgun (WGS) entry which is preliminary data.</text>
</comment>
<sequence>MSELTANYLLSRPIGSLDDTKAFQLCENSTTSSKIESGMVVQFNSALYGVFCFTTNGSSIPTALCFDIGLLEEIDTHKECRDRFHFISVDKLAVVSDPQQATLSEEKFSRIEPFVFNTFKIQHETVRAETTHIPDPSRMTTRSMSKQAQDVEKEQQTTHKQQTQESNPTENEKKQKSKKSTKKQPKKTSSSKTKKNEINDDEVEPQKKKTRPIQETKAELKKRIQQSEEYIQELKEELRKEKQKREKQQDEIEILAHTIKHLTSESKEPTNEKQPTSNSTNNVLSSQPTLSTQQPPIVVMMQPPQPQQSPPGFLPVMPLPQFQENAYTDLWYKLGLVPRWPFQH</sequence>
<accession>A0AA88GVK4</accession>
<proteinExistence type="predicted"/>
<dbReference type="AlphaFoldDB" id="A0AA88GVK4"/>
<feature type="compositionally biased region" description="Pro residues" evidence="1">
    <location>
        <begin position="303"/>
        <end position="313"/>
    </location>
</feature>
<protein>
    <submittedName>
        <fullName evidence="3">Uncharacterized protein</fullName>
    </submittedName>
</protein>
<keyword evidence="4" id="KW-1185">Reference proteome</keyword>
<dbReference type="GeneID" id="68093847"/>
<evidence type="ECO:0000313" key="4">
    <source>
        <dbReference type="Proteomes" id="UP000816034"/>
    </source>
</evidence>
<feature type="region of interest" description="Disordered" evidence="1">
    <location>
        <begin position="238"/>
        <end position="315"/>
    </location>
</feature>
<evidence type="ECO:0000256" key="1">
    <source>
        <dbReference type="SAM" id="MobiDB-lite"/>
    </source>
</evidence>
<organism evidence="3 4">
    <name type="scientific">Naegleria lovaniensis</name>
    <name type="common">Amoeba</name>
    <dbReference type="NCBI Taxonomy" id="51637"/>
    <lineage>
        <taxon>Eukaryota</taxon>
        <taxon>Discoba</taxon>
        <taxon>Heterolobosea</taxon>
        <taxon>Tetramitia</taxon>
        <taxon>Eutetramitia</taxon>
        <taxon>Vahlkampfiidae</taxon>
        <taxon>Naegleria</taxon>
    </lineage>
</organism>
<reference evidence="3 4" key="1">
    <citation type="journal article" date="2018" name="BMC Genomics">
        <title>The genome of Naegleria lovaniensis, the basis for a comparative approach to unravel pathogenicity factors of the human pathogenic amoeba N. fowleri.</title>
        <authorList>
            <person name="Liechti N."/>
            <person name="Schurch N."/>
            <person name="Bruggmann R."/>
            <person name="Wittwer M."/>
        </authorList>
    </citation>
    <scope>NUCLEOTIDE SEQUENCE [LARGE SCALE GENOMIC DNA]</scope>
    <source>
        <strain evidence="3 4">ATCC 30569</strain>
    </source>
</reference>
<reference evidence="3" key="2">
    <citation type="submission" date="2020-04" db="EMBL/GenBank/DDBJ databases">
        <authorList>
            <person name="Liechti N."/>
            <person name="Schuerch N."/>
            <person name="Bruggmann R."/>
            <person name="Wittwer M."/>
        </authorList>
    </citation>
    <scope>NUCLEOTIDE SEQUENCE</scope>
    <source>
        <strain evidence="3">ATCC 30569</strain>
    </source>
</reference>
<dbReference type="RefSeq" id="XP_044551789.1">
    <property type="nucleotide sequence ID" value="XM_044689836.1"/>
</dbReference>